<dbReference type="Gene3D" id="3.90.1480.10">
    <property type="entry name" value="Alpha-2,3-sialyltransferase"/>
    <property type="match status" value="1"/>
</dbReference>
<feature type="domain" description="6-hydroxymethylpterin diphosphokinase MptE-like" evidence="4">
    <location>
        <begin position="324"/>
        <end position="493"/>
    </location>
</feature>
<accession>A0A5M6ZH47</accession>
<dbReference type="CDD" id="cd06433">
    <property type="entry name" value="GT_2_WfgS_like"/>
    <property type="match status" value="1"/>
</dbReference>
<dbReference type="InterPro" id="IPR002826">
    <property type="entry name" value="MptE-like"/>
</dbReference>
<keyword evidence="6" id="KW-1185">Reference proteome</keyword>
<proteinExistence type="predicted"/>
<keyword evidence="1" id="KW-0175">Coiled coil</keyword>
<evidence type="ECO:0000259" key="4">
    <source>
        <dbReference type="Pfam" id="PF01973"/>
    </source>
</evidence>
<dbReference type="InterPro" id="IPR001173">
    <property type="entry name" value="Glyco_trans_2-like"/>
</dbReference>
<organism evidence="5 6">
    <name type="scientific">Alkalicaulis satelles</name>
    <dbReference type="NCBI Taxonomy" id="2609175"/>
    <lineage>
        <taxon>Bacteria</taxon>
        <taxon>Pseudomonadati</taxon>
        <taxon>Pseudomonadota</taxon>
        <taxon>Alphaproteobacteria</taxon>
        <taxon>Maricaulales</taxon>
        <taxon>Maricaulaceae</taxon>
        <taxon>Alkalicaulis</taxon>
    </lineage>
</organism>
<sequence length="727" mass="82113">MERLEVRRLFRPAPAPEPLMNAAATRPRFTIVTPNWNGQAYLRPCLESVVEQNYPELEYIVVDGDSSDGSRIIIEEFRDQLSGLICEPDNGHADALNKGFAASTGEIMGWINSDDVILPGTLSFVARLFEARPDIDWITGRPSSMNADGVIEWMGPVRPWSRVRFLAGDNQWIQQESTFWRRSLWERAGGRLDTDFQLANDFELWCRFFRHAELHTVDRHLGCFRVRPGQRSIVYKTRYEKEARQILARELEQAEPDFRDAFATLLPDAPVTLDADARQRRDKELSVCDPPIIRASSLRPARQGGRKETAPQIFENAIERACAPSLLTRFKGVHAGQRCFIMGNGPSLNQTDLSLLDGETVFACNSIYMLFNRIDWRPTYYACVDSRVLPDRASEIAAMLDANPSMTGFFPAVIQEHVGDKRRTPARTALPSAKNRFYFNEVFGTLEDLPDSMFSTDIEAGVVQPHTVTITMLQIAAYMGFSEIYLIGCDTRYVVPDSVKADDPDALALTSTRDDDPNHFDPAYFGKDRKWHAPNTAMMIEHYKFARQALEARAIKVFNATVGGDLEVFDRIDYETLFDPEVRTIIRERKIAAQPAEGAAPQTSRIEAMIERAPARLRAPLLSAWRNRAFLAAMAVAGIAFLGFLALDWSAPLRPWLWPLALFALAFAFTAGVAVKARRLLNEARVQLNDLQGREVARELRFIELEAQLEDARSRLDELESAQTGQD</sequence>
<gene>
    <name evidence="5" type="ORF">F1654_07505</name>
</gene>
<evidence type="ECO:0000313" key="5">
    <source>
        <dbReference type="EMBL" id="KAA5803640.1"/>
    </source>
</evidence>
<keyword evidence="2" id="KW-0472">Membrane</keyword>
<feature type="transmembrane region" description="Helical" evidence="2">
    <location>
        <begin position="656"/>
        <end position="675"/>
    </location>
</feature>
<dbReference type="GO" id="GO:0016758">
    <property type="term" value="F:hexosyltransferase activity"/>
    <property type="evidence" value="ECO:0007669"/>
    <property type="project" value="UniProtKB-ARBA"/>
</dbReference>
<comment type="caution">
    <text evidence="5">The sequence shown here is derived from an EMBL/GenBank/DDBJ whole genome shotgun (WGS) entry which is preliminary data.</text>
</comment>
<dbReference type="Proteomes" id="UP000325122">
    <property type="component" value="Unassembled WGS sequence"/>
</dbReference>
<dbReference type="EMBL" id="VWOJ01000002">
    <property type="protein sequence ID" value="KAA5803640.1"/>
    <property type="molecule type" value="Genomic_DNA"/>
</dbReference>
<keyword evidence="2" id="KW-1133">Transmembrane helix</keyword>
<evidence type="ECO:0000259" key="3">
    <source>
        <dbReference type="Pfam" id="PF00535"/>
    </source>
</evidence>
<dbReference type="AlphaFoldDB" id="A0A5M6ZH47"/>
<dbReference type="SUPFAM" id="SSF53448">
    <property type="entry name" value="Nucleotide-diphospho-sugar transferases"/>
    <property type="match status" value="1"/>
</dbReference>
<feature type="coiled-coil region" evidence="1">
    <location>
        <begin position="674"/>
        <end position="722"/>
    </location>
</feature>
<dbReference type="Gene3D" id="3.90.550.10">
    <property type="entry name" value="Spore Coat Polysaccharide Biosynthesis Protein SpsA, Chain A"/>
    <property type="match status" value="1"/>
</dbReference>
<feature type="domain" description="Glycosyltransferase 2-like" evidence="3">
    <location>
        <begin position="30"/>
        <end position="153"/>
    </location>
</feature>
<keyword evidence="5" id="KW-0808">Transferase</keyword>
<dbReference type="InterPro" id="IPR029044">
    <property type="entry name" value="Nucleotide-diphossugar_trans"/>
</dbReference>
<feature type="transmembrane region" description="Helical" evidence="2">
    <location>
        <begin position="629"/>
        <end position="650"/>
    </location>
</feature>
<dbReference type="Pfam" id="PF00535">
    <property type="entry name" value="Glycos_transf_2"/>
    <property type="match status" value="1"/>
</dbReference>
<evidence type="ECO:0000313" key="6">
    <source>
        <dbReference type="Proteomes" id="UP000325122"/>
    </source>
</evidence>
<reference evidence="5 6" key="1">
    <citation type="submission" date="2019-09" db="EMBL/GenBank/DDBJ databases">
        <authorList>
            <person name="Kevbrin V."/>
            <person name="Grouzdev D.S."/>
        </authorList>
    </citation>
    <scope>NUCLEOTIDE SEQUENCE [LARGE SCALE GENOMIC DNA]</scope>
    <source>
        <strain evidence="5 6">G-192</strain>
    </source>
</reference>
<dbReference type="PANTHER" id="PTHR22916:SF65">
    <property type="entry name" value="SLR1065 PROTEIN"/>
    <property type="match status" value="1"/>
</dbReference>
<dbReference type="Pfam" id="PF01973">
    <property type="entry name" value="MptE-like"/>
    <property type="match status" value="1"/>
</dbReference>
<keyword evidence="2" id="KW-0812">Transmembrane</keyword>
<protein>
    <submittedName>
        <fullName evidence="5">Glycosyltransferase</fullName>
    </submittedName>
</protein>
<name>A0A5M6ZH47_9PROT</name>
<dbReference type="PANTHER" id="PTHR22916">
    <property type="entry name" value="GLYCOSYLTRANSFERASE"/>
    <property type="match status" value="1"/>
</dbReference>
<evidence type="ECO:0000256" key="1">
    <source>
        <dbReference type="SAM" id="Coils"/>
    </source>
</evidence>
<evidence type="ECO:0000256" key="2">
    <source>
        <dbReference type="SAM" id="Phobius"/>
    </source>
</evidence>